<sequence length="546" mass="61534">MSRKSAGLEKFEKIESIVSKEPINTLKTIVEKYLQEDESLKTLVKSTLPSFLWLETYLDPPILLLSPPSPSQELHTLPSCKPEHLNVKIISRGFDSFYSQKGWMQSTAEDISMQLSNHLVAFSQAMETSYQGKFHLQSEDEEDLSIVSVGSVNQFPVVIFGRLTSEIDGIFTESSILLEGNEECHGNTVLLCDLKQLKSPFCLFPGQIVAAIGISEEIGNSYNFYVKKLYNGLPVPPPTISLENIYSKIQSLPSHYIDIFCANANLFISPLKQILDAESSPFYKEIRKKSPHFLILFGPLVPLEQSFDENLNALPDLRALYTSYIHNLHLVAKQLPKTRILLLPHCEDVLHPYPLPQPAYSKFIISDNIPMPSNIHYMENPGYFKVNDLHIGLTSCDPLDALLHQSLCNPPAEALNLLCQELLTQRSFFPFIPSNFPVEYGLLKEMAFNEEDFPNIFLFSSSAGDSPFALEVNSHIFINCFLPSSSKESSIGSASNCMTRLRITSLPIEENSKSESFSKECLLNLPSRIYVECYTQKNTKEETTVY</sequence>
<comment type="subcellular location">
    <subcellularLocation>
        <location evidence="1">Nucleus</location>
    </subcellularLocation>
</comment>
<feature type="domain" description="DNA polymerase alpha/delta/epsilon subunit B" evidence="6">
    <location>
        <begin position="259"/>
        <end position="461"/>
    </location>
</feature>
<name>A0ABQ7J9J4_9APIC</name>
<evidence type="ECO:0000256" key="4">
    <source>
        <dbReference type="ARBA" id="ARBA00022705"/>
    </source>
</evidence>
<keyword evidence="4" id="KW-0235">DNA replication</keyword>
<evidence type="ECO:0000256" key="1">
    <source>
        <dbReference type="ARBA" id="ARBA00004123"/>
    </source>
</evidence>
<evidence type="ECO:0000256" key="5">
    <source>
        <dbReference type="ARBA" id="ARBA00023242"/>
    </source>
</evidence>
<dbReference type="Gene3D" id="3.60.21.60">
    <property type="match status" value="1"/>
</dbReference>
<dbReference type="Pfam" id="PF22062">
    <property type="entry name" value="OB_DPOA2"/>
    <property type="match status" value="1"/>
</dbReference>
<keyword evidence="5" id="KW-0539">Nucleus</keyword>
<accession>A0ABQ7J9J4</accession>
<reference evidence="8 9" key="1">
    <citation type="journal article" date="2020" name="bioRxiv">
        <title>Metabolic contributions of an alphaproteobacterial endosymbiont in the apicomplexan Cardiosporidium cionae.</title>
        <authorList>
            <person name="Hunter E.S."/>
            <person name="Paight C.J."/>
            <person name="Lane C.E."/>
        </authorList>
    </citation>
    <scope>NUCLEOTIDE SEQUENCE [LARGE SCALE GENOMIC DNA]</scope>
    <source>
        <strain evidence="8">ESH_2018</strain>
    </source>
</reference>
<dbReference type="EMBL" id="JADAQX010000330">
    <property type="protein sequence ID" value="KAF8820670.1"/>
    <property type="molecule type" value="Genomic_DNA"/>
</dbReference>
<dbReference type="PANTHER" id="PTHR23061:SF12">
    <property type="entry name" value="DNA POLYMERASE ALPHA SUBUNIT B"/>
    <property type="match status" value="1"/>
</dbReference>
<dbReference type="PANTHER" id="PTHR23061">
    <property type="entry name" value="DNA POLYMERASE 2 ALPHA 70 KDA SUBUNIT"/>
    <property type="match status" value="1"/>
</dbReference>
<evidence type="ECO:0000256" key="3">
    <source>
        <dbReference type="ARBA" id="ARBA00018596"/>
    </source>
</evidence>
<gene>
    <name evidence="8" type="ORF">IE077_002934</name>
</gene>
<evidence type="ECO:0000259" key="6">
    <source>
        <dbReference type="Pfam" id="PF04042"/>
    </source>
</evidence>
<organism evidence="8 9">
    <name type="scientific">Cardiosporidium cionae</name>
    <dbReference type="NCBI Taxonomy" id="476202"/>
    <lineage>
        <taxon>Eukaryota</taxon>
        <taxon>Sar</taxon>
        <taxon>Alveolata</taxon>
        <taxon>Apicomplexa</taxon>
        <taxon>Aconoidasida</taxon>
        <taxon>Nephromycida</taxon>
        <taxon>Cardiosporidium</taxon>
    </lineage>
</organism>
<evidence type="ECO:0000256" key="2">
    <source>
        <dbReference type="ARBA" id="ARBA00007299"/>
    </source>
</evidence>
<protein>
    <recommendedName>
        <fullName evidence="3">DNA polymerase alpha subunit B</fullName>
    </recommendedName>
</protein>
<evidence type="ECO:0000313" key="9">
    <source>
        <dbReference type="Proteomes" id="UP000823046"/>
    </source>
</evidence>
<dbReference type="InterPro" id="IPR054300">
    <property type="entry name" value="OB_DPOA2"/>
</dbReference>
<proteinExistence type="inferred from homology"/>
<evidence type="ECO:0000259" key="7">
    <source>
        <dbReference type="Pfam" id="PF22062"/>
    </source>
</evidence>
<dbReference type="InterPro" id="IPR007185">
    <property type="entry name" value="DNA_pol_a/d/e_bsu"/>
</dbReference>
<comment type="caution">
    <text evidence="8">The sequence shown here is derived from an EMBL/GenBank/DDBJ whole genome shotgun (WGS) entry which is preliminary data.</text>
</comment>
<comment type="similarity">
    <text evidence="2">Belongs to the DNA polymerase alpha subunit B family.</text>
</comment>
<feature type="domain" description="DNA polymerase alpha subunit B OB" evidence="7">
    <location>
        <begin position="145"/>
        <end position="231"/>
    </location>
</feature>
<dbReference type="Pfam" id="PF04042">
    <property type="entry name" value="DNA_pol_E_B"/>
    <property type="match status" value="1"/>
</dbReference>
<evidence type="ECO:0000313" key="8">
    <source>
        <dbReference type="EMBL" id="KAF8820670.1"/>
    </source>
</evidence>
<keyword evidence="9" id="KW-1185">Reference proteome</keyword>
<dbReference type="InterPro" id="IPR016722">
    <property type="entry name" value="DNA_pol_alpha_bsu"/>
</dbReference>
<dbReference type="Proteomes" id="UP000823046">
    <property type="component" value="Unassembled WGS sequence"/>
</dbReference>